<evidence type="ECO:0000313" key="2">
    <source>
        <dbReference type="Proteomes" id="UP000886602"/>
    </source>
</evidence>
<comment type="caution">
    <text evidence="1">The sequence shown here is derived from an EMBL/GenBank/DDBJ whole genome shotgun (WGS) entry which is preliminary data.</text>
</comment>
<reference evidence="1" key="1">
    <citation type="submission" date="2020-10" db="EMBL/GenBank/DDBJ databases">
        <title>Connecting structure to function with the recovery of over 1000 high-quality activated sludge metagenome-assembled genomes encoding full-length rRNA genes using long-read sequencing.</title>
        <authorList>
            <person name="Singleton C.M."/>
            <person name="Petriglieri F."/>
            <person name="Kristensen J.M."/>
            <person name="Kirkegaard R.H."/>
            <person name="Michaelsen T.Y."/>
            <person name="Andersen M.H."/>
            <person name="Karst S.M."/>
            <person name="Dueholm M.S."/>
            <person name="Nielsen P.H."/>
            <person name="Albertsen M."/>
        </authorList>
    </citation>
    <scope>NUCLEOTIDE SEQUENCE</scope>
    <source>
        <strain evidence="1">EsbW_18-Q3-R4-48_MAXAC.044</strain>
    </source>
</reference>
<gene>
    <name evidence="1" type="ORF">IPJ48_17815</name>
</gene>
<proteinExistence type="predicted"/>
<dbReference type="AlphaFoldDB" id="A0A9D7FIB7"/>
<protein>
    <submittedName>
        <fullName evidence="1">Uncharacterized protein</fullName>
    </submittedName>
</protein>
<sequence>MSTVLFGDFRKTIAVASSRCTEKSVRTLHDTALASKADLLAQVNAYYGVTNAADQVAA</sequence>
<accession>A0A9D7FIB7</accession>
<name>A0A9D7FIB7_9RHOO</name>
<organism evidence="1 2">
    <name type="scientific">Candidatus Propionivibrio dominans</name>
    <dbReference type="NCBI Taxonomy" id="2954373"/>
    <lineage>
        <taxon>Bacteria</taxon>
        <taxon>Pseudomonadati</taxon>
        <taxon>Pseudomonadota</taxon>
        <taxon>Betaproteobacteria</taxon>
        <taxon>Rhodocyclales</taxon>
        <taxon>Rhodocyclaceae</taxon>
        <taxon>Propionivibrio</taxon>
    </lineage>
</organism>
<dbReference type="Proteomes" id="UP000886602">
    <property type="component" value="Unassembled WGS sequence"/>
</dbReference>
<evidence type="ECO:0000313" key="1">
    <source>
        <dbReference type="EMBL" id="MBK7424784.1"/>
    </source>
</evidence>
<dbReference type="EMBL" id="JADJNC010000049">
    <property type="protein sequence ID" value="MBK7424784.1"/>
    <property type="molecule type" value="Genomic_DNA"/>
</dbReference>